<feature type="transmembrane region" description="Helical" evidence="5">
    <location>
        <begin position="59"/>
        <end position="81"/>
    </location>
</feature>
<feature type="transmembrane region" description="Helical" evidence="5">
    <location>
        <begin position="24"/>
        <end position="47"/>
    </location>
</feature>
<dbReference type="PANTHER" id="PTHR12479:SF16">
    <property type="entry name" value="CONSERVED PLASMA MEMBRANE PROTEIN"/>
    <property type="match status" value="1"/>
</dbReference>
<dbReference type="InterPro" id="IPR051115">
    <property type="entry name" value="LAPTM_transporter"/>
</dbReference>
<evidence type="ECO:0000256" key="3">
    <source>
        <dbReference type="ARBA" id="ARBA00022989"/>
    </source>
</evidence>
<evidence type="ECO:0000256" key="1">
    <source>
        <dbReference type="ARBA" id="ARBA00004127"/>
    </source>
</evidence>
<keyword evidence="3 5" id="KW-1133">Transmembrane helix</keyword>
<dbReference type="Proteomes" id="UP000095283">
    <property type="component" value="Unplaced"/>
</dbReference>
<comment type="subcellular location">
    <subcellularLocation>
        <location evidence="1">Endomembrane system</location>
        <topology evidence="1">Multi-pass membrane protein</topology>
    </subcellularLocation>
</comment>
<evidence type="ECO:0000313" key="7">
    <source>
        <dbReference type="WBParaSite" id="Hba_08343"/>
    </source>
</evidence>
<evidence type="ECO:0000313" key="6">
    <source>
        <dbReference type="Proteomes" id="UP000095283"/>
    </source>
</evidence>
<name>A0A1I7WT56_HETBA</name>
<keyword evidence="2 5" id="KW-0812">Transmembrane</keyword>
<sequence>MWQMIAGFATTGQGGSTDRTVLKYQMMITGIKFLIGATITASIMVAVLTERAAFLMPYLLLQGAGLAAGMVFFVSFLYISLFGDRSTAVAFLRSQGHPMPKSPNHNYLSEDTFLTNPNWRNVAFYYARINAWLKFKTDDIVSGYFSWLMTGSFAIIIILQIWLMGIVIACWRYLRDKRAWGADVREYSPYLILRPVTKVALKFSLKNDSYFNQLCISVIFLSCNRPVHLNLSREMGKENEISNLFSNVDQFAPAAVNGSLFLNNVRIMMFL</sequence>
<organism evidence="6 7">
    <name type="scientific">Heterorhabditis bacteriophora</name>
    <name type="common">Entomopathogenic nematode worm</name>
    <dbReference type="NCBI Taxonomy" id="37862"/>
    <lineage>
        <taxon>Eukaryota</taxon>
        <taxon>Metazoa</taxon>
        <taxon>Ecdysozoa</taxon>
        <taxon>Nematoda</taxon>
        <taxon>Chromadorea</taxon>
        <taxon>Rhabditida</taxon>
        <taxon>Rhabditina</taxon>
        <taxon>Rhabditomorpha</taxon>
        <taxon>Strongyloidea</taxon>
        <taxon>Heterorhabditidae</taxon>
        <taxon>Heterorhabditis</taxon>
    </lineage>
</organism>
<dbReference type="GO" id="GO:0012505">
    <property type="term" value="C:endomembrane system"/>
    <property type="evidence" value="ECO:0007669"/>
    <property type="project" value="UniProtKB-SubCell"/>
</dbReference>
<keyword evidence="6" id="KW-1185">Reference proteome</keyword>
<keyword evidence="4 5" id="KW-0472">Membrane</keyword>
<accession>A0A1I7WT56</accession>
<dbReference type="GO" id="GO:0005765">
    <property type="term" value="C:lysosomal membrane"/>
    <property type="evidence" value="ECO:0007669"/>
    <property type="project" value="TreeGrafter"/>
</dbReference>
<evidence type="ECO:0000256" key="5">
    <source>
        <dbReference type="SAM" id="Phobius"/>
    </source>
</evidence>
<dbReference type="AlphaFoldDB" id="A0A1I7WT56"/>
<evidence type="ECO:0000256" key="4">
    <source>
        <dbReference type="ARBA" id="ARBA00023136"/>
    </source>
</evidence>
<feature type="transmembrane region" description="Helical" evidence="5">
    <location>
        <begin position="144"/>
        <end position="171"/>
    </location>
</feature>
<proteinExistence type="predicted"/>
<dbReference type="WBParaSite" id="Hba_08343">
    <property type="protein sequence ID" value="Hba_08343"/>
    <property type="gene ID" value="Hba_08343"/>
</dbReference>
<evidence type="ECO:0000256" key="2">
    <source>
        <dbReference type="ARBA" id="ARBA00022692"/>
    </source>
</evidence>
<reference evidence="7" key="1">
    <citation type="submission" date="2016-11" db="UniProtKB">
        <authorList>
            <consortium name="WormBaseParasite"/>
        </authorList>
    </citation>
    <scope>IDENTIFICATION</scope>
</reference>
<dbReference type="PANTHER" id="PTHR12479">
    <property type="entry name" value="LYSOSOMAL-ASSOCIATED TRANSMEMBRANE PROTEIN"/>
    <property type="match status" value="1"/>
</dbReference>
<protein>
    <submittedName>
        <fullName evidence="7">Solute carrier family 40 protein</fullName>
    </submittedName>
</protein>